<dbReference type="Proteomes" id="UP000236327">
    <property type="component" value="Unassembled WGS sequence"/>
</dbReference>
<accession>A0A2K2FV37</accession>
<dbReference type="EMBL" id="LYMM01000071">
    <property type="protein sequence ID" value="PNU02657.1"/>
    <property type="molecule type" value="Genomic_DNA"/>
</dbReference>
<gene>
    <name evidence="1" type="ORF">A8V01_26225</name>
</gene>
<comment type="caution">
    <text evidence="1">The sequence shown here is derived from an EMBL/GenBank/DDBJ whole genome shotgun (WGS) entry which is preliminary data.</text>
</comment>
<organism evidence="1 2">
    <name type="scientific">Novosphingobium guangzhouense</name>
    <dbReference type="NCBI Taxonomy" id="1850347"/>
    <lineage>
        <taxon>Bacteria</taxon>
        <taxon>Pseudomonadati</taxon>
        <taxon>Pseudomonadota</taxon>
        <taxon>Alphaproteobacteria</taxon>
        <taxon>Sphingomonadales</taxon>
        <taxon>Sphingomonadaceae</taxon>
        <taxon>Novosphingobium</taxon>
    </lineage>
</organism>
<evidence type="ECO:0000313" key="1">
    <source>
        <dbReference type="EMBL" id="PNU02657.1"/>
    </source>
</evidence>
<name>A0A2K2FV37_9SPHN</name>
<dbReference type="RefSeq" id="WP_146037352.1">
    <property type="nucleotide sequence ID" value="NZ_LYMM01000071.1"/>
</dbReference>
<reference evidence="1 2" key="1">
    <citation type="submission" date="2016-05" db="EMBL/GenBank/DDBJ databases">
        <title>Complete genome sequence of Novosphingobium guangzhouense SA925(T).</title>
        <authorList>
            <person name="Sha S."/>
        </authorList>
    </citation>
    <scope>NUCLEOTIDE SEQUENCE [LARGE SCALE GENOMIC DNA]</scope>
    <source>
        <strain evidence="1 2">SA925</strain>
    </source>
</reference>
<evidence type="ECO:0000313" key="2">
    <source>
        <dbReference type="Proteomes" id="UP000236327"/>
    </source>
</evidence>
<sequence>MLELISEQEVRRVIREVLDDLPDSGATLPFRIAESYVQELFAIQEELVRMEDGAHALVAYVDGVIANGRPTGSN</sequence>
<keyword evidence="2" id="KW-1185">Reference proteome</keyword>
<dbReference type="AlphaFoldDB" id="A0A2K2FV37"/>
<protein>
    <submittedName>
        <fullName evidence="1">Uncharacterized protein</fullName>
    </submittedName>
</protein>
<proteinExistence type="predicted"/>